<dbReference type="PATRIC" id="fig|1423802.4.peg.907"/>
<dbReference type="CDD" id="cd00293">
    <property type="entry name" value="USP-like"/>
    <property type="match status" value="1"/>
</dbReference>
<gene>
    <name evidence="3" type="ORF">FC56_GL000894</name>
</gene>
<comment type="caution">
    <text evidence="3">The sequence shown here is derived from an EMBL/GenBank/DDBJ whole genome shotgun (WGS) entry which is preliminary data.</text>
</comment>
<reference evidence="3 4" key="1">
    <citation type="journal article" date="2015" name="Genome Announc.">
        <title>Expanding the biotechnology potential of lactobacilli through comparative genomics of 213 strains and associated genera.</title>
        <authorList>
            <person name="Sun Z."/>
            <person name="Harris H.M."/>
            <person name="McCann A."/>
            <person name="Guo C."/>
            <person name="Argimon S."/>
            <person name="Zhang W."/>
            <person name="Yang X."/>
            <person name="Jeffery I.B."/>
            <person name="Cooney J.C."/>
            <person name="Kagawa T.F."/>
            <person name="Liu W."/>
            <person name="Song Y."/>
            <person name="Salvetti E."/>
            <person name="Wrobel A."/>
            <person name="Rasinkangas P."/>
            <person name="Parkhill J."/>
            <person name="Rea M.C."/>
            <person name="O'Sullivan O."/>
            <person name="Ritari J."/>
            <person name="Douillard F.P."/>
            <person name="Paul Ross R."/>
            <person name="Yang R."/>
            <person name="Briner A.E."/>
            <person name="Felis G.E."/>
            <person name="de Vos W.M."/>
            <person name="Barrangou R."/>
            <person name="Klaenhammer T.R."/>
            <person name="Caufield P.W."/>
            <person name="Cui Y."/>
            <person name="Zhang H."/>
            <person name="O'Toole P.W."/>
        </authorList>
    </citation>
    <scope>NUCLEOTIDE SEQUENCE [LARGE SCALE GENOMIC DNA]</scope>
    <source>
        <strain evidence="3 4">DSM 24302</strain>
    </source>
</reference>
<dbReference type="RefSeq" id="WP_056978679.1">
    <property type="nucleotide sequence ID" value="NZ_AYZR01000009.1"/>
</dbReference>
<dbReference type="AlphaFoldDB" id="A0A0R2CNI0"/>
<dbReference type="SUPFAM" id="SSF52402">
    <property type="entry name" value="Adenine nucleotide alpha hydrolases-like"/>
    <property type="match status" value="1"/>
</dbReference>
<evidence type="ECO:0000313" key="4">
    <source>
        <dbReference type="Proteomes" id="UP000051256"/>
    </source>
</evidence>
<dbReference type="Proteomes" id="UP000051256">
    <property type="component" value="Unassembled WGS sequence"/>
</dbReference>
<accession>A0A0R2CNI0</accession>
<protein>
    <submittedName>
        <fullName evidence="3">Universal stress protein UspA</fullName>
    </submittedName>
</protein>
<dbReference type="PANTHER" id="PTHR46268:SF6">
    <property type="entry name" value="UNIVERSAL STRESS PROTEIN UP12"/>
    <property type="match status" value="1"/>
</dbReference>
<dbReference type="STRING" id="1423802.FC56_GL000894"/>
<evidence type="ECO:0000313" key="3">
    <source>
        <dbReference type="EMBL" id="KRM93229.1"/>
    </source>
</evidence>
<keyword evidence="4" id="KW-1185">Reference proteome</keyword>
<dbReference type="PRINTS" id="PR01438">
    <property type="entry name" value="UNVRSLSTRESS"/>
</dbReference>
<dbReference type="Gene3D" id="3.40.50.620">
    <property type="entry name" value="HUPs"/>
    <property type="match status" value="1"/>
</dbReference>
<name>A0A0R2CNI0_9LACO</name>
<dbReference type="EMBL" id="AYZR01000009">
    <property type="protein sequence ID" value="KRM93229.1"/>
    <property type="molecule type" value="Genomic_DNA"/>
</dbReference>
<feature type="domain" description="UspA" evidence="2">
    <location>
        <begin position="5"/>
        <end position="147"/>
    </location>
</feature>
<sequence length="159" mass="17518">MNTHYSNVLVPLDGSKQAEMALQKGAKITVTNKGHLDILMVLNTSQYGYSYGGLVDGDVINNLVDDSTAYLKQQLADLQKKYPELNADIHIRFGNPKTVISFEFPKDYHSDLIVMGATGMGRLQRVVEGSVTAFVNRNATCDVIVVRTDLNNEPIQSAK</sequence>
<dbReference type="InterPro" id="IPR006016">
    <property type="entry name" value="UspA"/>
</dbReference>
<dbReference type="Pfam" id="PF00582">
    <property type="entry name" value="Usp"/>
    <property type="match status" value="1"/>
</dbReference>
<evidence type="ECO:0000259" key="2">
    <source>
        <dbReference type="Pfam" id="PF00582"/>
    </source>
</evidence>
<dbReference type="InterPro" id="IPR006015">
    <property type="entry name" value="Universal_stress_UspA"/>
</dbReference>
<organism evidence="3 4">
    <name type="scientific">Lentilactobacillus senioris DSM 24302 = JCM 17472</name>
    <dbReference type="NCBI Taxonomy" id="1423802"/>
    <lineage>
        <taxon>Bacteria</taxon>
        <taxon>Bacillati</taxon>
        <taxon>Bacillota</taxon>
        <taxon>Bacilli</taxon>
        <taxon>Lactobacillales</taxon>
        <taxon>Lactobacillaceae</taxon>
        <taxon>Lentilactobacillus</taxon>
    </lineage>
</organism>
<proteinExistence type="inferred from homology"/>
<comment type="similarity">
    <text evidence="1">Belongs to the universal stress protein A family.</text>
</comment>
<dbReference type="InterPro" id="IPR014729">
    <property type="entry name" value="Rossmann-like_a/b/a_fold"/>
</dbReference>
<dbReference type="PANTHER" id="PTHR46268">
    <property type="entry name" value="STRESS RESPONSE PROTEIN NHAX"/>
    <property type="match status" value="1"/>
</dbReference>
<evidence type="ECO:0000256" key="1">
    <source>
        <dbReference type="ARBA" id="ARBA00008791"/>
    </source>
</evidence>